<keyword evidence="4" id="KW-0433">Leucine-rich repeat</keyword>
<dbReference type="InterPro" id="IPR003591">
    <property type="entry name" value="Leu-rich_rpt_typical-subtyp"/>
</dbReference>
<organism evidence="17 18">
    <name type="scientific">Takifugu rubripes</name>
    <name type="common">Japanese pufferfish</name>
    <name type="synonym">Fugu rubripes</name>
    <dbReference type="NCBI Taxonomy" id="31033"/>
    <lineage>
        <taxon>Eukaryota</taxon>
        <taxon>Metazoa</taxon>
        <taxon>Chordata</taxon>
        <taxon>Craniata</taxon>
        <taxon>Vertebrata</taxon>
        <taxon>Euteleostomi</taxon>
        <taxon>Actinopterygii</taxon>
        <taxon>Neopterygii</taxon>
        <taxon>Teleostei</taxon>
        <taxon>Neoteleostei</taxon>
        <taxon>Acanthomorphata</taxon>
        <taxon>Eupercaria</taxon>
        <taxon>Tetraodontiformes</taxon>
        <taxon>Tetradontoidea</taxon>
        <taxon>Tetraodontidae</taxon>
        <taxon>Takifugu</taxon>
    </lineage>
</organism>
<dbReference type="SMART" id="SM00255">
    <property type="entry name" value="TIR"/>
    <property type="match status" value="1"/>
</dbReference>
<dbReference type="InterPro" id="IPR032675">
    <property type="entry name" value="LRR_dom_sf"/>
</dbReference>
<keyword evidence="12" id="KW-0325">Glycoprotein</keyword>
<feature type="domain" description="TIR" evidence="16">
    <location>
        <begin position="854"/>
        <end position="1001"/>
    </location>
</feature>
<keyword evidence="7" id="KW-0677">Repeat</keyword>
<keyword evidence="3" id="KW-0399">Innate immunity</keyword>
<dbReference type="GO" id="GO:0045087">
    <property type="term" value="P:innate immune response"/>
    <property type="evidence" value="ECO:0007669"/>
    <property type="project" value="UniProtKB-KW"/>
</dbReference>
<dbReference type="PANTHER" id="PTHR24365:SF545">
    <property type="entry name" value="TOLL-LIKE RECEPTOR 12"/>
    <property type="match status" value="1"/>
</dbReference>
<comment type="subcellular location">
    <subcellularLocation>
        <location evidence="1">Membrane</location>
        <topology evidence="1">Single-pass type I membrane protein</topology>
    </subcellularLocation>
</comment>
<name>A0A6D2VX27_TAKRU</name>
<dbReference type="Gene3D" id="3.40.50.10140">
    <property type="entry name" value="Toll/interleukin-1 receptor homology (TIR) domain"/>
    <property type="match status" value="1"/>
</dbReference>
<feature type="transmembrane region" description="Helical" evidence="15">
    <location>
        <begin position="26"/>
        <end position="46"/>
    </location>
</feature>
<dbReference type="FunFam" id="3.80.10.10:FF:001164">
    <property type="entry name" value="GH01279p"/>
    <property type="match status" value="1"/>
</dbReference>
<keyword evidence="13" id="KW-0395">Inflammatory response</keyword>
<dbReference type="PROSITE" id="PS50104">
    <property type="entry name" value="TIR"/>
    <property type="match status" value="1"/>
</dbReference>
<evidence type="ECO:0000256" key="9">
    <source>
        <dbReference type="ARBA" id="ARBA00022989"/>
    </source>
</evidence>
<dbReference type="PROSITE" id="PS51450">
    <property type="entry name" value="LRR"/>
    <property type="match status" value="4"/>
</dbReference>
<dbReference type="InterPro" id="IPR001611">
    <property type="entry name" value="Leu-rich_rpt"/>
</dbReference>
<dbReference type="InParanoid" id="A0A6D2VX27"/>
<dbReference type="GO" id="GO:0005783">
    <property type="term" value="C:endoplasmic reticulum"/>
    <property type="evidence" value="ECO:0007669"/>
    <property type="project" value="Ensembl"/>
</dbReference>
<accession>A0A6D2VX27</accession>
<feature type="transmembrane region" description="Helical" evidence="15">
    <location>
        <begin position="803"/>
        <end position="823"/>
    </location>
</feature>
<dbReference type="GO" id="GO:0019731">
    <property type="term" value="P:antibacterial humoral response"/>
    <property type="evidence" value="ECO:0007669"/>
    <property type="project" value="Ensembl"/>
</dbReference>
<proteinExistence type="inferred from homology"/>
<dbReference type="SMART" id="SM00369">
    <property type="entry name" value="LRR_TYP"/>
    <property type="match status" value="16"/>
</dbReference>
<dbReference type="GeneTree" id="ENSGT00940000163576"/>
<dbReference type="Pfam" id="PF13855">
    <property type="entry name" value="LRR_8"/>
    <property type="match status" value="5"/>
</dbReference>
<dbReference type="SMART" id="SM00365">
    <property type="entry name" value="LRR_SD22"/>
    <property type="match status" value="4"/>
</dbReference>
<keyword evidence="5 15" id="KW-0812">Transmembrane</keyword>
<dbReference type="InterPro" id="IPR000157">
    <property type="entry name" value="TIR_dom"/>
</dbReference>
<evidence type="ECO:0000256" key="11">
    <source>
        <dbReference type="ARBA" id="ARBA00023170"/>
    </source>
</evidence>
<gene>
    <name evidence="17" type="primary">tlr21</name>
</gene>
<reference evidence="17" key="2">
    <citation type="submission" date="2025-08" db="UniProtKB">
        <authorList>
            <consortium name="Ensembl"/>
        </authorList>
    </citation>
    <scope>IDENTIFICATION</scope>
</reference>
<evidence type="ECO:0000256" key="5">
    <source>
        <dbReference type="ARBA" id="ARBA00022692"/>
    </source>
</evidence>
<reference evidence="17 18" key="1">
    <citation type="journal article" date="2011" name="Genome Biol. Evol.">
        <title>Integration of the genetic map and genome assembly of fugu facilitates insights into distinct features of genome evolution in teleosts and mammals.</title>
        <authorList>
            <person name="Kai W."/>
            <person name="Kikuchi K."/>
            <person name="Tohari S."/>
            <person name="Chew A.K."/>
            <person name="Tay A."/>
            <person name="Fujiwara A."/>
            <person name="Hosoya S."/>
            <person name="Suetake H."/>
            <person name="Naruse K."/>
            <person name="Brenner S."/>
            <person name="Suzuki Y."/>
            <person name="Venkatesh B."/>
        </authorList>
    </citation>
    <scope>NUCLEOTIDE SEQUENCE [LARGE SCALE GENOMIC DNA]</scope>
</reference>
<keyword evidence="11" id="KW-0675">Receptor</keyword>
<dbReference type="AlphaFoldDB" id="A0A6D2VX27"/>
<dbReference type="OMA" id="TLDNCCV"/>
<dbReference type="GO" id="GO:0038023">
    <property type="term" value="F:signaling receptor activity"/>
    <property type="evidence" value="ECO:0007669"/>
    <property type="project" value="TreeGrafter"/>
</dbReference>
<protein>
    <submittedName>
        <fullName evidence="17">Toll-like receptor 21</fullName>
    </submittedName>
</protein>
<sequence>MFLFYSQGLFYRWNKKLTGGKCHKKYAVDTGYSLILNIGGFLFSIFKQAAKALSNTSCGRRRNKMWSLSFPLLSVTVLLCATRLVGGYSFHNCIEFSKGKTFKCIHRNQYILGDIIKDLPHSTLDLTIAVNPVSHIPDRSFIHLRNLQQLRLDHNHLGVIDQFAFQGLHQLKSLNLSFNYIPELSTSVFDDLHNLTFLSLTNNSLKRLPHGIFSHLFNLNTLIIKQNYLTNFSEIAMAVSSLKNLTLLDLCFNRLTSLSHSNVSLPESLNRLYLCRNNLSTLGCEPSFLGSIEILDLSYNSELPTKALEGVNLRRINYLRLRSTKVNIVEFIQNSDIHAGHVDFTSTHLNTEAKLVELCKLLKRKLSRITKLTLVGNKIETLTANTLAHCPNITKTLDLSKVGQKKSDCLQFLKEQRQITTFIAEHNHYSSLPTCEDEDPFRQLEELRYRYNRILSVNSHAFHHTPNLKTLWLNINTIAFLHQKALSGLRQLSTLRLDNNLLSDLFADTFEDLFNLNILNLRNNRISVIFNNTFRNLKNLTTLDLGGNKITHFEPSGLCGLERLSKLYLDGNNLQTIDSSAYHIFQNTLTTLDLRQNMIHFEEDVNFSPFVNLTKLEDLKLDEQKPYGLHILPRTLFRGLYSLRSLYVKNNMISYLAADVFRDLKHLNFLSLDNCCVGPTHLPAGIFKDLTNLTILTVENMGIQNLSTEVFGNISQLKKIQLNHNVMQTFPVTVLQSLTKLQYLDIRNVPLSCTCENSLLRNWTVNNQKVQMIYLYSLPCPHDPKVKFFNFDTSVCNIDLGQYLFFCTAPWIFLFTVWPLLYVKLYWKIKYSYYVFRSWFSEQWRRLREKEENCKYDAFISYNSSDELWVMNELLPNLEGNGSSFKICLHHRDFEPGRYIIDNIVSAVYSSRKTICVVSRNFLSSEWCSLEIQLASYRLFDEHRDVLLLVLLEPISERQLSSYHRMRKVMLKKTYLQWPGSECTNPPQAQGLFWSQLRRAIGTTSRIETEEKGTRVANKEDADASDNHV</sequence>
<dbReference type="Ensembl" id="ENSTRUT00000009778.3">
    <property type="protein sequence ID" value="ENSTRUP00000009723.3"/>
    <property type="gene ID" value="ENSTRUG00000004103.3"/>
</dbReference>
<keyword evidence="6" id="KW-0732">Signal</keyword>
<evidence type="ECO:0000256" key="8">
    <source>
        <dbReference type="ARBA" id="ARBA00022859"/>
    </source>
</evidence>
<dbReference type="GO" id="GO:0002224">
    <property type="term" value="P:toll-like receptor signaling pathway"/>
    <property type="evidence" value="ECO:0007669"/>
    <property type="project" value="Ensembl"/>
</dbReference>
<evidence type="ECO:0000256" key="1">
    <source>
        <dbReference type="ARBA" id="ARBA00004479"/>
    </source>
</evidence>
<feature type="region of interest" description="Disordered" evidence="14">
    <location>
        <begin position="1009"/>
        <end position="1029"/>
    </location>
</feature>
<dbReference type="Proteomes" id="UP000005226">
    <property type="component" value="Chromosome 7"/>
</dbReference>
<keyword evidence="9 15" id="KW-1133">Transmembrane helix</keyword>
<dbReference type="PRINTS" id="PR01537">
    <property type="entry name" value="INTRLKN1R1F"/>
</dbReference>
<reference evidence="17" key="3">
    <citation type="submission" date="2025-09" db="UniProtKB">
        <authorList>
            <consortium name="Ensembl"/>
        </authorList>
    </citation>
    <scope>IDENTIFICATION</scope>
</reference>
<evidence type="ECO:0000256" key="14">
    <source>
        <dbReference type="SAM" id="MobiDB-lite"/>
    </source>
</evidence>
<feature type="transmembrane region" description="Helical" evidence="15">
    <location>
        <begin position="66"/>
        <end position="90"/>
    </location>
</feature>
<comment type="similarity">
    <text evidence="2">Belongs to the Toll-like receptor family.</text>
</comment>
<dbReference type="GO" id="GO:0005886">
    <property type="term" value="C:plasma membrane"/>
    <property type="evidence" value="ECO:0007669"/>
    <property type="project" value="TreeGrafter"/>
</dbReference>
<dbReference type="PANTHER" id="PTHR24365">
    <property type="entry name" value="TOLL-LIKE RECEPTOR"/>
    <property type="match status" value="1"/>
</dbReference>
<dbReference type="Pfam" id="PF01582">
    <property type="entry name" value="TIR"/>
    <property type="match status" value="1"/>
</dbReference>
<evidence type="ECO:0000256" key="10">
    <source>
        <dbReference type="ARBA" id="ARBA00023136"/>
    </source>
</evidence>
<evidence type="ECO:0000313" key="17">
    <source>
        <dbReference type="Ensembl" id="ENSTRUP00000009723.3"/>
    </source>
</evidence>
<evidence type="ECO:0000259" key="16">
    <source>
        <dbReference type="PROSITE" id="PS50104"/>
    </source>
</evidence>
<evidence type="ECO:0000256" key="15">
    <source>
        <dbReference type="SAM" id="Phobius"/>
    </source>
</evidence>
<evidence type="ECO:0000256" key="7">
    <source>
        <dbReference type="ARBA" id="ARBA00022737"/>
    </source>
</evidence>
<dbReference type="InterPro" id="IPR035897">
    <property type="entry name" value="Toll_tir_struct_dom_sf"/>
</dbReference>
<evidence type="ECO:0000256" key="2">
    <source>
        <dbReference type="ARBA" id="ARBA00009634"/>
    </source>
</evidence>
<evidence type="ECO:0000256" key="12">
    <source>
        <dbReference type="ARBA" id="ARBA00023180"/>
    </source>
</evidence>
<dbReference type="Gene3D" id="3.80.10.10">
    <property type="entry name" value="Ribonuclease Inhibitor"/>
    <property type="match status" value="4"/>
</dbReference>
<evidence type="ECO:0000256" key="4">
    <source>
        <dbReference type="ARBA" id="ARBA00022614"/>
    </source>
</evidence>
<evidence type="ECO:0000256" key="13">
    <source>
        <dbReference type="ARBA" id="ARBA00023198"/>
    </source>
</evidence>
<evidence type="ECO:0000256" key="6">
    <source>
        <dbReference type="ARBA" id="ARBA00022729"/>
    </source>
</evidence>
<keyword evidence="10 15" id="KW-0472">Membrane</keyword>
<keyword evidence="8" id="KW-0391">Immunity</keyword>
<keyword evidence="18" id="KW-1185">Reference proteome</keyword>
<dbReference type="FunFam" id="3.40.50.10140:FF:000001">
    <property type="entry name" value="Toll-like receptor 2"/>
    <property type="match status" value="1"/>
</dbReference>
<dbReference type="SUPFAM" id="SSF52058">
    <property type="entry name" value="L domain-like"/>
    <property type="match status" value="2"/>
</dbReference>
<dbReference type="GO" id="GO:0006954">
    <property type="term" value="P:inflammatory response"/>
    <property type="evidence" value="ECO:0007669"/>
    <property type="project" value="UniProtKB-KW"/>
</dbReference>
<evidence type="ECO:0000313" key="18">
    <source>
        <dbReference type="Proteomes" id="UP000005226"/>
    </source>
</evidence>
<dbReference type="SUPFAM" id="SSF52200">
    <property type="entry name" value="Toll/Interleukin receptor TIR domain"/>
    <property type="match status" value="1"/>
</dbReference>
<evidence type="ECO:0000256" key="3">
    <source>
        <dbReference type="ARBA" id="ARBA00022588"/>
    </source>
</evidence>